<gene>
    <name evidence="2" type="ORF">CLODIP_2_CD06933</name>
</gene>
<name>A0A8S1C855_9INSE</name>
<evidence type="ECO:0000313" key="3">
    <source>
        <dbReference type="Proteomes" id="UP000494165"/>
    </source>
</evidence>
<evidence type="ECO:0000256" key="1">
    <source>
        <dbReference type="SAM" id="MobiDB-lite"/>
    </source>
</evidence>
<feature type="region of interest" description="Disordered" evidence="1">
    <location>
        <begin position="178"/>
        <end position="294"/>
    </location>
</feature>
<evidence type="ECO:0000313" key="2">
    <source>
        <dbReference type="EMBL" id="CAB3364134.1"/>
    </source>
</evidence>
<dbReference type="AlphaFoldDB" id="A0A8S1C855"/>
<proteinExistence type="predicted"/>
<feature type="compositionally biased region" description="Basic and acidic residues" evidence="1">
    <location>
        <begin position="280"/>
        <end position="289"/>
    </location>
</feature>
<accession>A0A8S1C855</accession>
<protein>
    <recommendedName>
        <fullName evidence="4">ZAD domain-containing protein</fullName>
    </recommendedName>
</protein>
<dbReference type="EMBL" id="CADEPI010000014">
    <property type="protein sequence ID" value="CAB3364134.1"/>
    <property type="molecule type" value="Genomic_DNA"/>
</dbReference>
<organism evidence="2 3">
    <name type="scientific">Cloeon dipterum</name>
    <dbReference type="NCBI Taxonomy" id="197152"/>
    <lineage>
        <taxon>Eukaryota</taxon>
        <taxon>Metazoa</taxon>
        <taxon>Ecdysozoa</taxon>
        <taxon>Arthropoda</taxon>
        <taxon>Hexapoda</taxon>
        <taxon>Insecta</taxon>
        <taxon>Pterygota</taxon>
        <taxon>Palaeoptera</taxon>
        <taxon>Ephemeroptera</taxon>
        <taxon>Pisciforma</taxon>
        <taxon>Baetidae</taxon>
        <taxon>Cloeon</taxon>
    </lineage>
</organism>
<sequence>MVVKNVLQTPSVRTWIEKSMIIKFAVEGKSNYVCDTCFSCIQTWIQFRSTFTNGQKKIEAVEKNGLDVAMSNREQRKLGVAPDTNDEEVDKKPELPVRIKIQPKMEADLFNTYGYTGINSVAPVKVKEEIKEEPLDYESGCVKREPDYEGTMLTAELIQRRITNIKRKFKLIGLREKRKKEMKMRKKENKCRRPSLPTKRPRKSKMAVMVQYEVDDPDDPEMMDMESVDTDLKENKKKPSAKPRGRKKELISSSLEEKKATPAKYKKRKLSGADQGKITPDPKRSKTMRDFFPTNDLQTFSYSQKWIR</sequence>
<feature type="compositionally biased region" description="Basic residues" evidence="1">
    <location>
        <begin position="235"/>
        <end position="247"/>
    </location>
</feature>
<dbReference type="Proteomes" id="UP000494165">
    <property type="component" value="Unassembled WGS sequence"/>
</dbReference>
<reference evidence="2 3" key="1">
    <citation type="submission" date="2020-04" db="EMBL/GenBank/DDBJ databases">
        <authorList>
            <person name="Alioto T."/>
            <person name="Alioto T."/>
            <person name="Gomez Garrido J."/>
        </authorList>
    </citation>
    <scope>NUCLEOTIDE SEQUENCE [LARGE SCALE GENOMIC DNA]</scope>
</reference>
<keyword evidence="3" id="KW-1185">Reference proteome</keyword>
<comment type="caution">
    <text evidence="2">The sequence shown here is derived from an EMBL/GenBank/DDBJ whole genome shotgun (WGS) entry which is preliminary data.</text>
</comment>
<feature type="compositionally biased region" description="Basic residues" evidence="1">
    <location>
        <begin position="178"/>
        <end position="205"/>
    </location>
</feature>
<evidence type="ECO:0008006" key="4">
    <source>
        <dbReference type="Google" id="ProtNLM"/>
    </source>
</evidence>
<feature type="compositionally biased region" description="Acidic residues" evidence="1">
    <location>
        <begin position="213"/>
        <end position="229"/>
    </location>
</feature>